<proteinExistence type="predicted"/>
<reference evidence="3 4" key="2">
    <citation type="submission" date="2018-11" db="EMBL/GenBank/DDBJ databases">
        <authorList>
            <consortium name="Pathogen Informatics"/>
        </authorList>
    </citation>
    <scope>NUCLEOTIDE SEQUENCE [LARGE SCALE GENOMIC DNA]</scope>
</reference>
<feature type="region of interest" description="Disordered" evidence="1">
    <location>
        <begin position="147"/>
        <end position="168"/>
    </location>
</feature>
<dbReference type="WBParaSite" id="TCNE_0001750601-mRNA-1">
    <property type="protein sequence ID" value="TCNE_0001750601-mRNA-1"/>
    <property type="gene ID" value="TCNE_0001750601"/>
</dbReference>
<feature type="chain" id="PRO_5044553690" evidence="2">
    <location>
        <begin position="43"/>
        <end position="213"/>
    </location>
</feature>
<evidence type="ECO:0000256" key="2">
    <source>
        <dbReference type="SAM" id="SignalP"/>
    </source>
</evidence>
<reference evidence="5" key="1">
    <citation type="submission" date="2016-06" db="UniProtKB">
        <authorList>
            <consortium name="WormBaseParasite"/>
        </authorList>
    </citation>
    <scope>IDENTIFICATION</scope>
</reference>
<organism evidence="4 5">
    <name type="scientific">Toxocara canis</name>
    <name type="common">Canine roundworm</name>
    <dbReference type="NCBI Taxonomy" id="6265"/>
    <lineage>
        <taxon>Eukaryota</taxon>
        <taxon>Metazoa</taxon>
        <taxon>Ecdysozoa</taxon>
        <taxon>Nematoda</taxon>
        <taxon>Chromadorea</taxon>
        <taxon>Rhabditida</taxon>
        <taxon>Spirurina</taxon>
        <taxon>Ascaridomorpha</taxon>
        <taxon>Ascaridoidea</taxon>
        <taxon>Toxocaridae</taxon>
        <taxon>Toxocara</taxon>
    </lineage>
</organism>
<feature type="region of interest" description="Disordered" evidence="1">
    <location>
        <begin position="184"/>
        <end position="213"/>
    </location>
</feature>
<evidence type="ECO:0000313" key="5">
    <source>
        <dbReference type="WBParaSite" id="TCNE_0001750601-mRNA-1"/>
    </source>
</evidence>
<evidence type="ECO:0000313" key="3">
    <source>
        <dbReference type="EMBL" id="VDM48826.1"/>
    </source>
</evidence>
<evidence type="ECO:0000256" key="1">
    <source>
        <dbReference type="SAM" id="MobiDB-lite"/>
    </source>
</evidence>
<gene>
    <name evidence="3" type="ORF">TCNE_LOCUS17505</name>
</gene>
<feature type="compositionally biased region" description="Polar residues" evidence="1">
    <location>
        <begin position="197"/>
        <end position="206"/>
    </location>
</feature>
<dbReference type="Proteomes" id="UP000050794">
    <property type="component" value="Unassembled WGS sequence"/>
</dbReference>
<sequence>MVSAWKVASGNGRRYNGWMTELVLMLLRECIFLASLLNDANCGELRAIRQQFSCLNDTMAESRPYFSKCNGNLTINSKARSYSVIVWDGQCAQLLDRYLLGSNISNPDFSASFLLTKQIYDCTNAKNARIAQGSFRPQLIERKIPSRALTTMSSDSKSCRSPENIPMISESMKGGDMSALLEQNSVSPQARERDRSLSSYSQSKANTYFKEYN</sequence>
<keyword evidence="2" id="KW-0732">Signal</keyword>
<feature type="compositionally biased region" description="Polar residues" evidence="1">
    <location>
        <begin position="148"/>
        <end position="161"/>
    </location>
</feature>
<feature type="signal peptide" evidence="2">
    <location>
        <begin position="1"/>
        <end position="42"/>
    </location>
</feature>
<evidence type="ECO:0000313" key="4">
    <source>
        <dbReference type="Proteomes" id="UP000050794"/>
    </source>
</evidence>
<dbReference type="EMBL" id="UYWY01024507">
    <property type="protein sequence ID" value="VDM48826.1"/>
    <property type="molecule type" value="Genomic_DNA"/>
</dbReference>
<dbReference type="AlphaFoldDB" id="A0A183V9T5"/>
<protein>
    <submittedName>
        <fullName evidence="3 5">Uncharacterized protein</fullName>
    </submittedName>
</protein>
<keyword evidence="4" id="KW-1185">Reference proteome</keyword>
<name>A0A183V9T5_TOXCA</name>
<accession>A0A183V9T5</accession>